<comment type="caution">
    <text evidence="3">The sequence shown here is derived from an EMBL/GenBank/DDBJ whole genome shotgun (WGS) entry which is preliminary data.</text>
</comment>
<dbReference type="InterPro" id="IPR036380">
    <property type="entry name" value="Isochorismatase-like_sf"/>
</dbReference>
<sequence>MTSPRRALVIIDAQQQYAGGPLRIEHPAWEEGLARILQAVEVAEEAGLPIAVIQHSSGSGAPAFNPDTPEYDLAPELAERLRPDWKRVVKERSSAFVGTDLGAWLRDQGRDTITLVGYMTNNCVLATAVGAEQWEVRSEVLSDATGAIPLANSAGGVSARALHESLMVLLQSNWAAVTSTREWIDAVRSGRPLHPTGLAASALAGRGA</sequence>
<evidence type="ECO:0000256" key="1">
    <source>
        <dbReference type="ARBA" id="ARBA00022801"/>
    </source>
</evidence>
<dbReference type="Gene3D" id="3.40.50.850">
    <property type="entry name" value="Isochorismatase-like"/>
    <property type="match status" value="1"/>
</dbReference>
<accession>A0ABY1IHM5</accession>
<gene>
    <name evidence="3" type="ORF">SAMN05216246_11414</name>
</gene>
<dbReference type="InterPro" id="IPR050272">
    <property type="entry name" value="Isochorismatase-like_hydrls"/>
</dbReference>
<evidence type="ECO:0000259" key="2">
    <source>
        <dbReference type="Pfam" id="PF00857"/>
    </source>
</evidence>
<dbReference type="PANTHER" id="PTHR43540">
    <property type="entry name" value="PEROXYUREIDOACRYLATE/UREIDOACRYLATE AMIDOHYDROLASE-RELATED"/>
    <property type="match status" value="1"/>
</dbReference>
<keyword evidence="4" id="KW-1185">Reference proteome</keyword>
<feature type="domain" description="Isochorismatase-like" evidence="2">
    <location>
        <begin position="7"/>
        <end position="152"/>
    </location>
</feature>
<name>A0ABY1IHM5_9ACTO</name>
<dbReference type="PANTHER" id="PTHR43540:SF6">
    <property type="entry name" value="ISOCHORISMATASE-LIKE DOMAIN-CONTAINING PROTEIN"/>
    <property type="match status" value="1"/>
</dbReference>
<dbReference type="Proteomes" id="UP000184390">
    <property type="component" value="Unassembled WGS sequence"/>
</dbReference>
<dbReference type="SUPFAM" id="SSF52499">
    <property type="entry name" value="Isochorismatase-like hydrolases"/>
    <property type="match status" value="1"/>
</dbReference>
<dbReference type="Pfam" id="PF00857">
    <property type="entry name" value="Isochorismatase"/>
    <property type="match status" value="1"/>
</dbReference>
<dbReference type="RefSeq" id="WP_073454093.1">
    <property type="nucleotide sequence ID" value="NZ_FQYL01000014.1"/>
</dbReference>
<dbReference type="InterPro" id="IPR000868">
    <property type="entry name" value="Isochorismatase-like_dom"/>
</dbReference>
<evidence type="ECO:0000313" key="4">
    <source>
        <dbReference type="Proteomes" id="UP000184390"/>
    </source>
</evidence>
<protein>
    <submittedName>
        <fullName evidence="3">Nicotinamidase-related amidase</fullName>
    </submittedName>
</protein>
<keyword evidence="1" id="KW-0378">Hydrolase</keyword>
<dbReference type="EMBL" id="FQYL01000014">
    <property type="protein sequence ID" value="SHJ18771.1"/>
    <property type="molecule type" value="Genomic_DNA"/>
</dbReference>
<reference evidence="3 4" key="1">
    <citation type="submission" date="2016-11" db="EMBL/GenBank/DDBJ databases">
        <authorList>
            <person name="Varghese N."/>
            <person name="Submissions S."/>
        </authorList>
    </citation>
    <scope>NUCLEOTIDE SEQUENCE [LARGE SCALE GENOMIC DNA]</scope>
    <source>
        <strain evidence="3 4">PA</strain>
    </source>
</reference>
<proteinExistence type="predicted"/>
<organism evidence="3 4">
    <name type="scientific">Actinomyces denticolens</name>
    <dbReference type="NCBI Taxonomy" id="52767"/>
    <lineage>
        <taxon>Bacteria</taxon>
        <taxon>Bacillati</taxon>
        <taxon>Actinomycetota</taxon>
        <taxon>Actinomycetes</taxon>
        <taxon>Actinomycetales</taxon>
        <taxon>Actinomycetaceae</taxon>
        <taxon>Actinomyces</taxon>
    </lineage>
</organism>
<evidence type="ECO:0000313" key="3">
    <source>
        <dbReference type="EMBL" id="SHJ18771.1"/>
    </source>
</evidence>